<dbReference type="EMBL" id="CAVMJV010000016">
    <property type="protein sequence ID" value="CAK5056950.1"/>
    <property type="molecule type" value="Genomic_DNA"/>
</dbReference>
<protein>
    <submittedName>
        <fullName evidence="1">Uncharacterized protein</fullName>
    </submittedName>
</protein>
<proteinExistence type="predicted"/>
<reference evidence="1" key="1">
    <citation type="submission" date="2023-11" db="EMBL/GenBank/DDBJ databases">
        <authorList>
            <person name="Poullet M."/>
        </authorList>
    </citation>
    <scope>NUCLEOTIDE SEQUENCE</scope>
    <source>
        <strain evidence="1">E1834</strain>
    </source>
</reference>
<name>A0ACB0YQ49_MELEN</name>
<organism evidence="1 2">
    <name type="scientific">Meloidogyne enterolobii</name>
    <name type="common">Root-knot nematode worm</name>
    <name type="synonym">Meloidogyne mayaguensis</name>
    <dbReference type="NCBI Taxonomy" id="390850"/>
    <lineage>
        <taxon>Eukaryota</taxon>
        <taxon>Metazoa</taxon>
        <taxon>Ecdysozoa</taxon>
        <taxon>Nematoda</taxon>
        <taxon>Chromadorea</taxon>
        <taxon>Rhabditida</taxon>
        <taxon>Tylenchina</taxon>
        <taxon>Tylenchomorpha</taxon>
        <taxon>Tylenchoidea</taxon>
        <taxon>Meloidogynidae</taxon>
        <taxon>Meloidogyninae</taxon>
        <taxon>Meloidogyne</taxon>
    </lineage>
</organism>
<evidence type="ECO:0000313" key="1">
    <source>
        <dbReference type="EMBL" id="CAK5056950.1"/>
    </source>
</evidence>
<gene>
    <name evidence="1" type="ORF">MENTE1834_LOCUS15053</name>
</gene>
<sequence length="161" mass="18413">MEHNIENSLQFVLNNLSSGTLHTSLRLYQDIIEKYRDILFEILIKGGDNFKEVGFAFVNSSVTVVDFMNVAKLYEHIVEYIATSKDCSKLVSVITLSFRSSTSLQLIEGAEKVEIKQFDGGVEYTRYQLANIYYPKLRFSFSTREGTRVGAAHVQIRKIKE</sequence>
<comment type="caution">
    <text evidence="1">The sequence shown here is derived from an EMBL/GenBank/DDBJ whole genome shotgun (WGS) entry which is preliminary data.</text>
</comment>
<keyword evidence="2" id="KW-1185">Reference proteome</keyword>
<evidence type="ECO:0000313" key="2">
    <source>
        <dbReference type="Proteomes" id="UP001497535"/>
    </source>
</evidence>
<accession>A0ACB0YQ49</accession>
<dbReference type="Proteomes" id="UP001497535">
    <property type="component" value="Unassembled WGS sequence"/>
</dbReference>